<evidence type="ECO:0000313" key="1">
    <source>
        <dbReference type="EMBL" id="VDC28252.1"/>
    </source>
</evidence>
<dbReference type="AlphaFoldDB" id="A0A3P5XBL1"/>
<proteinExistence type="predicted"/>
<name>A0A3P5XBL1_9RHOB</name>
<dbReference type="Proteomes" id="UP000277498">
    <property type="component" value="Unassembled WGS sequence"/>
</dbReference>
<sequence>MNRLLKWFEYGHLPPDLQAVSRPVGELAQELDRLLPEGAEKTAGLRKLLEAKDCLVRAAIEARG</sequence>
<organism evidence="1 2">
    <name type="scientific">Pseudogemmobacter humi</name>
    <dbReference type="NCBI Taxonomy" id="2483812"/>
    <lineage>
        <taxon>Bacteria</taxon>
        <taxon>Pseudomonadati</taxon>
        <taxon>Pseudomonadota</taxon>
        <taxon>Alphaproteobacteria</taxon>
        <taxon>Rhodobacterales</taxon>
        <taxon>Paracoccaceae</taxon>
        <taxon>Pseudogemmobacter</taxon>
    </lineage>
</organism>
<dbReference type="OrthoDB" id="1551260at2"/>
<dbReference type="RefSeq" id="WP_124086580.1">
    <property type="nucleotide sequence ID" value="NZ_UXAW01000067.1"/>
</dbReference>
<reference evidence="1 2" key="1">
    <citation type="submission" date="2018-11" db="EMBL/GenBank/DDBJ databases">
        <authorList>
            <person name="Criscuolo A."/>
        </authorList>
    </citation>
    <scope>NUCLEOTIDE SEQUENCE [LARGE SCALE GENOMIC DNA]</scope>
    <source>
        <strain evidence="1">ACIP111625</strain>
    </source>
</reference>
<protein>
    <submittedName>
        <fullName evidence="1">Uncharacterized protein</fullName>
    </submittedName>
</protein>
<evidence type="ECO:0000313" key="2">
    <source>
        <dbReference type="Proteomes" id="UP000277498"/>
    </source>
</evidence>
<accession>A0A3P5XBL1</accession>
<keyword evidence="2" id="KW-1185">Reference proteome</keyword>
<dbReference type="EMBL" id="UXAW01000067">
    <property type="protein sequence ID" value="VDC28252.1"/>
    <property type="molecule type" value="Genomic_DNA"/>
</dbReference>
<gene>
    <name evidence="1" type="ORF">XINFAN_02027</name>
</gene>